<sequence>MTDNTKMRKKWHGLTEESVTIFGASCLRHADPEIAKAFLNRFLKMGAPGGQKGQAAIIQNAIESLGSPNADV</sequence>
<keyword evidence="2" id="KW-1185">Reference proteome</keyword>
<proteinExistence type="predicted"/>
<dbReference type="Proteomes" id="UP000270094">
    <property type="component" value="Unassembled WGS sequence"/>
</dbReference>
<evidence type="ECO:0000313" key="1">
    <source>
        <dbReference type="EMBL" id="VDM75593.1"/>
    </source>
</evidence>
<gene>
    <name evidence="1" type="ORF">SVUK_LOCUS10591</name>
</gene>
<dbReference type="EMBL" id="UYYB01095552">
    <property type="protein sequence ID" value="VDM75593.1"/>
    <property type="molecule type" value="Genomic_DNA"/>
</dbReference>
<name>A0A3P7J540_STRVU</name>
<organism evidence="1 2">
    <name type="scientific">Strongylus vulgaris</name>
    <name type="common">Blood worm</name>
    <dbReference type="NCBI Taxonomy" id="40348"/>
    <lineage>
        <taxon>Eukaryota</taxon>
        <taxon>Metazoa</taxon>
        <taxon>Ecdysozoa</taxon>
        <taxon>Nematoda</taxon>
        <taxon>Chromadorea</taxon>
        <taxon>Rhabditida</taxon>
        <taxon>Rhabditina</taxon>
        <taxon>Rhabditomorpha</taxon>
        <taxon>Strongyloidea</taxon>
        <taxon>Strongylidae</taxon>
        <taxon>Strongylus</taxon>
    </lineage>
</organism>
<reference evidence="1 2" key="1">
    <citation type="submission" date="2018-11" db="EMBL/GenBank/DDBJ databases">
        <authorList>
            <consortium name="Pathogen Informatics"/>
        </authorList>
    </citation>
    <scope>NUCLEOTIDE SEQUENCE [LARGE SCALE GENOMIC DNA]</scope>
</reference>
<protein>
    <submittedName>
        <fullName evidence="1">Uncharacterized protein</fullName>
    </submittedName>
</protein>
<accession>A0A3P7J540</accession>
<dbReference type="AlphaFoldDB" id="A0A3P7J540"/>
<evidence type="ECO:0000313" key="2">
    <source>
        <dbReference type="Proteomes" id="UP000270094"/>
    </source>
</evidence>
<dbReference type="OrthoDB" id="66599at2759"/>